<dbReference type="SMART" id="SM00228">
    <property type="entry name" value="PDZ"/>
    <property type="match status" value="1"/>
</dbReference>
<dbReference type="InterPro" id="IPR004387">
    <property type="entry name" value="Pept_M50_Zn"/>
</dbReference>
<comment type="subcellular location">
    <subcellularLocation>
        <location evidence="2">Membrane</location>
        <topology evidence="2">Multi-pass membrane protein</topology>
    </subcellularLocation>
</comment>
<dbReference type="InterPro" id="IPR001478">
    <property type="entry name" value="PDZ"/>
</dbReference>
<dbReference type="GO" id="GO:0016020">
    <property type="term" value="C:membrane"/>
    <property type="evidence" value="ECO:0007669"/>
    <property type="project" value="UniProtKB-SubCell"/>
</dbReference>
<dbReference type="PROSITE" id="PS50106">
    <property type="entry name" value="PDZ"/>
    <property type="match status" value="1"/>
</dbReference>
<keyword evidence="5 11" id="KW-0812">Transmembrane</keyword>
<dbReference type="SUPFAM" id="SSF50156">
    <property type="entry name" value="PDZ domain-like"/>
    <property type="match status" value="1"/>
</dbReference>
<keyword evidence="7" id="KW-0862">Zinc</keyword>
<evidence type="ECO:0000259" key="12">
    <source>
        <dbReference type="PROSITE" id="PS50106"/>
    </source>
</evidence>
<name>A0A1F7I7T9_9BACT</name>
<evidence type="ECO:0000256" key="7">
    <source>
        <dbReference type="ARBA" id="ARBA00022833"/>
    </source>
</evidence>
<evidence type="ECO:0000256" key="8">
    <source>
        <dbReference type="ARBA" id="ARBA00022989"/>
    </source>
</evidence>
<dbReference type="EMBL" id="MGAE01000018">
    <property type="protein sequence ID" value="OGK39436.1"/>
    <property type="molecule type" value="Genomic_DNA"/>
</dbReference>
<comment type="similarity">
    <text evidence="3">Belongs to the peptidase M50B family.</text>
</comment>
<comment type="caution">
    <text evidence="13">The sequence shown here is derived from an EMBL/GenBank/DDBJ whole genome shotgun (WGS) entry which is preliminary data.</text>
</comment>
<evidence type="ECO:0000256" key="10">
    <source>
        <dbReference type="ARBA" id="ARBA00023136"/>
    </source>
</evidence>
<feature type="transmembrane region" description="Helical" evidence="11">
    <location>
        <begin position="333"/>
        <end position="354"/>
    </location>
</feature>
<feature type="transmembrane region" description="Helical" evidence="11">
    <location>
        <begin position="6"/>
        <end position="24"/>
    </location>
</feature>
<evidence type="ECO:0000313" key="13">
    <source>
        <dbReference type="EMBL" id="OGK39436.1"/>
    </source>
</evidence>
<proteinExistence type="inferred from homology"/>
<dbReference type="Gene3D" id="2.30.42.10">
    <property type="match status" value="1"/>
</dbReference>
<comment type="cofactor">
    <cofactor evidence="1">
        <name>Zn(2+)</name>
        <dbReference type="ChEBI" id="CHEBI:29105"/>
    </cofactor>
</comment>
<dbReference type="AlphaFoldDB" id="A0A1F7I7T9"/>
<evidence type="ECO:0000256" key="5">
    <source>
        <dbReference type="ARBA" id="ARBA00022692"/>
    </source>
</evidence>
<evidence type="ECO:0000256" key="11">
    <source>
        <dbReference type="SAM" id="Phobius"/>
    </source>
</evidence>
<reference evidence="13 14" key="1">
    <citation type="journal article" date="2016" name="Nat. Commun.">
        <title>Thousands of microbial genomes shed light on interconnected biogeochemical processes in an aquifer system.</title>
        <authorList>
            <person name="Anantharaman K."/>
            <person name="Brown C.T."/>
            <person name="Hug L.A."/>
            <person name="Sharon I."/>
            <person name="Castelle C.J."/>
            <person name="Probst A.J."/>
            <person name="Thomas B.C."/>
            <person name="Singh A."/>
            <person name="Wilkins M.J."/>
            <person name="Karaoz U."/>
            <person name="Brodie E.L."/>
            <person name="Williams K.H."/>
            <person name="Hubbard S.S."/>
            <person name="Banfield J.F."/>
        </authorList>
    </citation>
    <scope>NUCLEOTIDE SEQUENCE [LARGE SCALE GENOMIC DNA]</scope>
</reference>
<gene>
    <name evidence="13" type="ORF">A3F34_00640</name>
</gene>
<evidence type="ECO:0000256" key="1">
    <source>
        <dbReference type="ARBA" id="ARBA00001947"/>
    </source>
</evidence>
<evidence type="ECO:0000256" key="3">
    <source>
        <dbReference type="ARBA" id="ARBA00007931"/>
    </source>
</evidence>
<keyword evidence="9" id="KW-0482">Metalloprotease</keyword>
<dbReference type="GO" id="GO:0006508">
    <property type="term" value="P:proteolysis"/>
    <property type="evidence" value="ECO:0007669"/>
    <property type="project" value="UniProtKB-KW"/>
</dbReference>
<evidence type="ECO:0000256" key="9">
    <source>
        <dbReference type="ARBA" id="ARBA00023049"/>
    </source>
</evidence>
<dbReference type="InterPro" id="IPR036034">
    <property type="entry name" value="PDZ_sf"/>
</dbReference>
<accession>A0A1F7I7T9</accession>
<organism evidence="13 14">
    <name type="scientific">Candidatus Roizmanbacteria bacterium RIFCSPHIGHO2_12_FULL_44_10</name>
    <dbReference type="NCBI Taxonomy" id="1802054"/>
    <lineage>
        <taxon>Bacteria</taxon>
        <taxon>Candidatus Roizmaniibacteriota</taxon>
    </lineage>
</organism>
<feature type="transmembrane region" description="Helical" evidence="11">
    <location>
        <begin position="98"/>
        <end position="120"/>
    </location>
</feature>
<sequence length="360" mass="39515">MFTIAIFFLVLSILVIIHELGHFITAKLCGIKVEEFGFGIPPRIFGIKIGETLYSLNLLPFGGFVKVFGEEAEELKGKKLSPKTLSRSFTHKKNWQKVAVLCAGVFFNFLLGWGIVSYLFTQGVPVPSKNVFIEEVRKGSPADIQGLKKGDVIQKVTTDKETVIIDDLTDISTTAKKYGGKEILLVIKRGDQIENISIIPRKNPPKNEGSLGIVISNFVIKKYSWTEAPVHGLIESAKMTKIIFVELSKTLVNFVTFQKTDAEISGPVGIARLTSDAARQGSNALLQMIGLLSLNLAVINILPFPALDGGRLALVLYEAISKRKVNPTVERRLNIAGFAILLSLIALVTINDIIKIIRGL</sequence>
<keyword evidence="10 11" id="KW-0472">Membrane</keyword>
<keyword evidence="6" id="KW-0378">Hydrolase</keyword>
<dbReference type="CDD" id="cd06163">
    <property type="entry name" value="S2P-M50_PDZ_RseP-like"/>
    <property type="match status" value="1"/>
</dbReference>
<dbReference type="PANTHER" id="PTHR42837:SF2">
    <property type="entry name" value="MEMBRANE METALLOPROTEASE ARASP2, CHLOROPLASTIC-RELATED"/>
    <property type="match status" value="1"/>
</dbReference>
<evidence type="ECO:0000313" key="14">
    <source>
        <dbReference type="Proteomes" id="UP000179024"/>
    </source>
</evidence>
<protein>
    <recommendedName>
        <fullName evidence="12">PDZ domain-containing protein</fullName>
    </recommendedName>
</protein>
<dbReference type="InterPro" id="IPR008915">
    <property type="entry name" value="Peptidase_M50"/>
</dbReference>
<evidence type="ECO:0000256" key="6">
    <source>
        <dbReference type="ARBA" id="ARBA00022801"/>
    </source>
</evidence>
<dbReference type="GO" id="GO:0004222">
    <property type="term" value="F:metalloendopeptidase activity"/>
    <property type="evidence" value="ECO:0007669"/>
    <property type="project" value="InterPro"/>
</dbReference>
<feature type="domain" description="PDZ" evidence="12">
    <location>
        <begin position="123"/>
        <end position="191"/>
    </location>
</feature>
<dbReference type="Pfam" id="PF02163">
    <property type="entry name" value="Peptidase_M50"/>
    <property type="match status" value="1"/>
</dbReference>
<dbReference type="Proteomes" id="UP000179024">
    <property type="component" value="Unassembled WGS sequence"/>
</dbReference>
<keyword evidence="8 11" id="KW-1133">Transmembrane helix</keyword>
<evidence type="ECO:0000256" key="2">
    <source>
        <dbReference type="ARBA" id="ARBA00004141"/>
    </source>
</evidence>
<keyword evidence="4" id="KW-0645">Protease</keyword>
<dbReference type="PANTHER" id="PTHR42837">
    <property type="entry name" value="REGULATOR OF SIGMA-E PROTEASE RSEP"/>
    <property type="match status" value="1"/>
</dbReference>
<evidence type="ECO:0000256" key="4">
    <source>
        <dbReference type="ARBA" id="ARBA00022670"/>
    </source>
</evidence>